<feature type="non-terminal residue" evidence="1">
    <location>
        <position position="205"/>
    </location>
</feature>
<dbReference type="InterPro" id="IPR011856">
    <property type="entry name" value="tRNA_endonuc-like_dom_sf"/>
</dbReference>
<dbReference type="PANTHER" id="PTHR38814">
    <property type="entry name" value="ENDONUCLEASE NUCS"/>
    <property type="match status" value="1"/>
</dbReference>
<dbReference type="PANTHER" id="PTHR38814:SF1">
    <property type="entry name" value="ENDONUCLEASE NUCS"/>
    <property type="match status" value="1"/>
</dbReference>
<dbReference type="Gene3D" id="3.40.1350.10">
    <property type="match status" value="1"/>
</dbReference>
<dbReference type="RefSeq" id="WP_182504189.1">
    <property type="nucleotide sequence ID" value="NZ_JACJHX010000055.1"/>
</dbReference>
<comment type="caution">
    <text evidence="1">The sequence shown here is derived from an EMBL/GenBank/DDBJ whole genome shotgun (WGS) entry which is preliminary data.</text>
</comment>
<evidence type="ECO:0000313" key="2">
    <source>
        <dbReference type="Proteomes" id="UP000626697"/>
    </source>
</evidence>
<keyword evidence="2" id="KW-1185">Reference proteome</keyword>
<dbReference type="Proteomes" id="UP000626697">
    <property type="component" value="Unassembled WGS sequence"/>
</dbReference>
<reference evidence="1 2" key="1">
    <citation type="submission" date="2020-08" db="EMBL/GenBank/DDBJ databases">
        <title>Genomic Encyclopedia of Type Strains, Phase IV (KMG-IV): sequencing the most valuable type-strain genomes for metagenomic binning, comparative biology and taxonomic classification.</title>
        <authorList>
            <person name="Goeker M."/>
        </authorList>
    </citation>
    <scope>NUCLEOTIDE SEQUENCE [LARGE SCALE GENOMIC DNA]</scope>
    <source>
        <strain evidence="1 2">DSM 105481</strain>
    </source>
</reference>
<dbReference type="InterPro" id="IPR002793">
    <property type="entry name" value="Endonuclease_NucS"/>
</dbReference>
<gene>
    <name evidence="1" type="ORF">HNP81_004878</name>
</gene>
<proteinExistence type="predicted"/>
<organism evidence="1 2">
    <name type="scientific">Peribacillus huizhouensis</name>
    <dbReference type="NCBI Taxonomy" id="1501239"/>
    <lineage>
        <taxon>Bacteria</taxon>
        <taxon>Bacillati</taxon>
        <taxon>Bacillota</taxon>
        <taxon>Bacilli</taxon>
        <taxon>Bacillales</taxon>
        <taxon>Bacillaceae</taxon>
        <taxon>Peribacillus</taxon>
    </lineage>
</organism>
<accession>A0ABR6CWQ2</accession>
<protein>
    <submittedName>
        <fullName evidence="1">Uncharacterized protein YjcR</fullName>
    </submittedName>
</protein>
<name>A0ABR6CWQ2_9BACI</name>
<evidence type="ECO:0000313" key="1">
    <source>
        <dbReference type="EMBL" id="MBA9029462.1"/>
    </source>
</evidence>
<sequence>MKNEEIVLQNKLIACHSIIEEQLRLIERETLIGNTRKRCDILFEDKNGKQLFVEVKEYVDEKAIEQIIEYKKLVSSEDARFMLISNRQIEQSLISKLEDLEIESQWINKQHIDVKLDRILEVPKGGSKYKTKDKIFQKLNKQKELAEEIFNFISTTLHTRDNPIMCNISDGIMFQIINRNEKFLSISTVGNRLLFHLTKDSGERD</sequence>
<dbReference type="EMBL" id="JACJHX010000055">
    <property type="protein sequence ID" value="MBA9029462.1"/>
    <property type="molecule type" value="Genomic_DNA"/>
</dbReference>